<evidence type="ECO:0000313" key="9">
    <source>
        <dbReference type="EMBL" id="ELA40982.1"/>
    </source>
</evidence>
<gene>
    <name evidence="9" type="ORF">VICG_02012</name>
</gene>
<keyword evidence="5 6" id="KW-0482">Metalloprotease</keyword>
<evidence type="ECO:0000256" key="1">
    <source>
        <dbReference type="ARBA" id="ARBA00022670"/>
    </source>
</evidence>
<organism evidence="9 10">
    <name type="scientific">Vittaforma corneae (strain ATCC 50505)</name>
    <name type="common">Microsporidian parasite</name>
    <name type="synonym">Nosema corneum</name>
    <dbReference type="NCBI Taxonomy" id="993615"/>
    <lineage>
        <taxon>Eukaryota</taxon>
        <taxon>Fungi</taxon>
        <taxon>Fungi incertae sedis</taxon>
        <taxon>Microsporidia</taxon>
        <taxon>Nosematidae</taxon>
        <taxon>Vittaforma</taxon>
    </lineage>
</organism>
<reference evidence="10" key="1">
    <citation type="submission" date="2011-05" db="EMBL/GenBank/DDBJ databases">
        <title>The genome sequence of Vittaforma corneae strain ATCC 50505.</title>
        <authorList>
            <consortium name="The Broad Institute Genome Sequencing Platform"/>
            <person name="Cuomo C."/>
            <person name="Didier E."/>
            <person name="Bowers L."/>
            <person name="Young S.K."/>
            <person name="Zeng Q."/>
            <person name="Gargeya S."/>
            <person name="Fitzgerald M."/>
            <person name="Haas B."/>
            <person name="Abouelleil A."/>
            <person name="Alvarado L."/>
            <person name="Arachchi H.M."/>
            <person name="Berlin A."/>
            <person name="Chapman S.B."/>
            <person name="Gearin G."/>
            <person name="Goldberg J."/>
            <person name="Griggs A."/>
            <person name="Gujja S."/>
            <person name="Hansen M."/>
            <person name="Heiman D."/>
            <person name="Howarth C."/>
            <person name="Larimer J."/>
            <person name="Lui A."/>
            <person name="MacDonald P.J.P."/>
            <person name="McCowen C."/>
            <person name="Montmayeur A."/>
            <person name="Murphy C."/>
            <person name="Neiman D."/>
            <person name="Pearson M."/>
            <person name="Priest M."/>
            <person name="Roberts A."/>
            <person name="Saif S."/>
            <person name="Shea T."/>
            <person name="Sisk P."/>
            <person name="Stolte C."/>
            <person name="Sykes S."/>
            <person name="Wortman J."/>
            <person name="Nusbaum C."/>
            <person name="Birren B."/>
        </authorList>
    </citation>
    <scope>NUCLEOTIDE SEQUENCE [LARGE SCALE GENOMIC DNA]</scope>
    <source>
        <strain evidence="10">ATCC 50505</strain>
    </source>
</reference>
<feature type="domain" description="Peptidase M48" evidence="8">
    <location>
        <begin position="165"/>
        <end position="335"/>
    </location>
</feature>
<keyword evidence="7" id="KW-1133">Transmembrane helix</keyword>
<dbReference type="GO" id="GO:0046872">
    <property type="term" value="F:metal ion binding"/>
    <property type="evidence" value="ECO:0007669"/>
    <property type="project" value="UniProtKB-KW"/>
</dbReference>
<comment type="similarity">
    <text evidence="6">Belongs to the peptidase M48 family.</text>
</comment>
<feature type="transmembrane region" description="Helical" evidence="7">
    <location>
        <begin position="256"/>
        <end position="278"/>
    </location>
</feature>
<dbReference type="Pfam" id="PF01435">
    <property type="entry name" value="Peptidase_M48"/>
    <property type="match status" value="1"/>
</dbReference>
<dbReference type="GeneID" id="19882722"/>
<evidence type="ECO:0000256" key="4">
    <source>
        <dbReference type="ARBA" id="ARBA00022833"/>
    </source>
</evidence>
<feature type="transmembrane region" description="Helical" evidence="7">
    <location>
        <begin position="222"/>
        <end position="244"/>
    </location>
</feature>
<feature type="transmembrane region" description="Helical" evidence="7">
    <location>
        <begin position="82"/>
        <end position="99"/>
    </location>
</feature>
<name>L2GL08_VITCO</name>
<keyword evidence="3 6" id="KW-0378">Hydrolase</keyword>
<evidence type="ECO:0000256" key="2">
    <source>
        <dbReference type="ARBA" id="ARBA00022723"/>
    </source>
</evidence>
<proteinExistence type="inferred from homology"/>
<sequence length="355" mass="39478">MPTTFCLVNVDYWPPMISYIATRYGIILVLQVMGFYSKVWNSKFKPIDCDEVTYTKREIFWGVLGLLLLVACAVAPELFFIIGGVAIGTIISYGFVKLVSFITSKVSTTGLIVFGNCLVAAVVLLRAYYTPYLLGGTPITEYFQNKGSDISQYEKFFADLDVDISRVFVVDGMLSDNAASNAIPFKSMMSIIIGKGTIQNNSFEAVKALLLHEIGHARHFDLLSIFVAPYIIASLAMCFLVKNIKKDENKSALKHYVTVSAQIALFFLIATLAGNFIANICEFNADRFACSYAESCADLSQGVLEITKNNKALTYYYPPFSLLFDHPSNFHRMRQNNYMVNGSVEMTPALDGCPF</sequence>
<dbReference type="GO" id="GO:0006508">
    <property type="term" value="P:proteolysis"/>
    <property type="evidence" value="ECO:0007669"/>
    <property type="project" value="UniProtKB-KW"/>
</dbReference>
<accession>L2GL08</accession>
<evidence type="ECO:0000256" key="7">
    <source>
        <dbReference type="SAM" id="Phobius"/>
    </source>
</evidence>
<feature type="transmembrane region" description="Helical" evidence="7">
    <location>
        <begin position="58"/>
        <end position="76"/>
    </location>
</feature>
<dbReference type="GO" id="GO:0004222">
    <property type="term" value="F:metalloendopeptidase activity"/>
    <property type="evidence" value="ECO:0007669"/>
    <property type="project" value="InterPro"/>
</dbReference>
<evidence type="ECO:0000256" key="3">
    <source>
        <dbReference type="ARBA" id="ARBA00022801"/>
    </source>
</evidence>
<dbReference type="Proteomes" id="UP000011082">
    <property type="component" value="Unassembled WGS sequence"/>
</dbReference>
<keyword evidence="7" id="KW-0472">Membrane</keyword>
<keyword evidence="10" id="KW-1185">Reference proteome</keyword>
<dbReference type="HOGENOM" id="CLU_059069_0_0_1"/>
<feature type="transmembrane region" description="Helical" evidence="7">
    <location>
        <begin position="111"/>
        <end position="129"/>
    </location>
</feature>
<dbReference type="RefSeq" id="XP_007605457.1">
    <property type="nucleotide sequence ID" value="XM_007605395.1"/>
</dbReference>
<evidence type="ECO:0000256" key="6">
    <source>
        <dbReference type="RuleBase" id="RU003983"/>
    </source>
</evidence>
<dbReference type="InterPro" id="IPR001915">
    <property type="entry name" value="Peptidase_M48"/>
</dbReference>
<keyword evidence="7" id="KW-0812">Transmembrane</keyword>
<keyword evidence="1 6" id="KW-0645">Protease</keyword>
<protein>
    <recommendedName>
        <fullName evidence="8">Peptidase M48 domain-containing protein</fullName>
    </recommendedName>
</protein>
<evidence type="ECO:0000313" key="10">
    <source>
        <dbReference type="Proteomes" id="UP000011082"/>
    </source>
</evidence>
<dbReference type="InParanoid" id="L2GL08"/>
<keyword evidence="2" id="KW-0479">Metal-binding</keyword>
<keyword evidence="4 6" id="KW-0862">Zinc</keyword>
<evidence type="ECO:0000259" key="8">
    <source>
        <dbReference type="Pfam" id="PF01435"/>
    </source>
</evidence>
<comment type="cofactor">
    <cofactor evidence="6">
        <name>Zn(2+)</name>
        <dbReference type="ChEBI" id="CHEBI:29105"/>
    </cofactor>
    <text evidence="6">Binds 1 zinc ion per subunit.</text>
</comment>
<dbReference type="AlphaFoldDB" id="L2GL08"/>
<dbReference type="VEuPathDB" id="MicrosporidiaDB:VICG_02012"/>
<evidence type="ECO:0000256" key="5">
    <source>
        <dbReference type="ARBA" id="ARBA00023049"/>
    </source>
</evidence>
<dbReference type="EMBL" id="JH370153">
    <property type="protein sequence ID" value="ELA40982.1"/>
    <property type="molecule type" value="Genomic_DNA"/>
</dbReference>
<feature type="transmembrane region" description="Helical" evidence="7">
    <location>
        <begin position="16"/>
        <end position="37"/>
    </location>
</feature>